<reference evidence="1" key="2">
    <citation type="submission" date="2021-06" db="EMBL/GenBank/DDBJ databases">
        <authorList>
            <person name="Rogers T.H."/>
            <person name="Ramsay J.P."/>
            <person name="Wang P."/>
            <person name="Terpolilli J."/>
        </authorList>
    </citation>
    <scope>NUCLEOTIDE SEQUENCE</scope>
    <source>
        <strain evidence="1">WSM5005</strain>
        <plasmid evidence="1">pl2WSM5005</plasmid>
    </source>
</reference>
<evidence type="ECO:0000313" key="2">
    <source>
        <dbReference type="Proteomes" id="UP000179860"/>
    </source>
</evidence>
<gene>
    <name evidence="1" type="ORF">BJG93_32440</name>
</gene>
<accession>A0ACA8AX64</accession>
<dbReference type="Proteomes" id="UP000179860">
    <property type="component" value="Plasmid pl2WSM5005"/>
</dbReference>
<geneLocation type="plasmid" evidence="1 2">
    <name>pl2WSM5005</name>
</geneLocation>
<sequence length="326" mass="36306">MRILNGHCLLILSLLLACLAPSAVTAASFDCNIAKTRFEKTVCADPKLSAQDSAVAQRYHAALPLLSEPGRMILRRGQDQWLEVVKVLCLGHKRNESPTSCLRRQYTDRFEDLRSASMSVDPFMFSRIDHYTSIGKETNTGMPLEQHTGLPRIDYPVSTLARQWNAAIVRAAATARANRCFGDPGDASDQFVSFTVMSATPDFINVEMQHLEQCHGGAISEDTNNISYWLKPTLHRLKAEDVFKPGSGWETFLRDRASRALNVDPFFADRVSKDVRDPTAWSFTKEGLLITFDPGEADALESGIVKLTVPWTDLHRFLAPGAPIPR</sequence>
<keyword evidence="2" id="KW-1185">Reference proteome</keyword>
<reference evidence="1" key="1">
    <citation type="submission" date="2016-09" db="EMBL/GenBank/DDBJ databases">
        <title>The Complete Genome of Burkholderia sprentiae wsm5005.</title>
        <authorList>
            <person name="De Meyer S."/>
            <person name="Wang P."/>
            <person name="Terpolilli J."/>
        </authorList>
    </citation>
    <scope>NUCLEOTIDE SEQUENCE</scope>
    <source>
        <strain evidence="1">WSM5005</strain>
        <plasmid evidence="1">pl2WSM5005</plasmid>
    </source>
</reference>
<proteinExistence type="predicted"/>
<keyword evidence="1" id="KW-0614">Plasmid</keyword>
<protein>
    <submittedName>
        <fullName evidence="1">Uncharacterized protein</fullName>
    </submittedName>
</protein>
<evidence type="ECO:0000313" key="1">
    <source>
        <dbReference type="EMBL" id="APA90325.1"/>
    </source>
</evidence>
<organism evidence="1 2">
    <name type="scientific">Paraburkholderia sprentiae WSM5005</name>
    <dbReference type="NCBI Taxonomy" id="754502"/>
    <lineage>
        <taxon>Bacteria</taxon>
        <taxon>Pseudomonadati</taxon>
        <taxon>Pseudomonadota</taxon>
        <taxon>Betaproteobacteria</taxon>
        <taxon>Burkholderiales</taxon>
        <taxon>Burkholderiaceae</taxon>
        <taxon>Paraburkholderia</taxon>
    </lineage>
</organism>
<dbReference type="EMBL" id="CP017565">
    <property type="protein sequence ID" value="APA90325.1"/>
    <property type="molecule type" value="Genomic_DNA"/>
</dbReference>
<name>A0ACA8AX64_9BURK</name>